<protein>
    <submittedName>
        <fullName evidence="1">Uncharacterized protein</fullName>
    </submittedName>
</protein>
<dbReference type="AlphaFoldDB" id="A0A892I9A9"/>
<reference evidence="1 2" key="1">
    <citation type="submission" date="2021-02" db="EMBL/GenBank/DDBJ databases">
        <title>FDA dAtabase for Regulatory Grade micrObial Sequences (FDA-ARGOS): Supporting development and validation of Infectious Disease Dx tests.</title>
        <authorList>
            <person name="Minogue T."/>
            <person name="Wolcott M."/>
            <person name="Wasieloski L."/>
            <person name="Aguilar W."/>
            <person name="Moore D."/>
            <person name="Jaissle J."/>
            <person name="Tallon L."/>
            <person name="Sadzewicz L."/>
            <person name="Zhao X."/>
            <person name="Boylan J."/>
            <person name="Ott S."/>
            <person name="Bowen H."/>
            <person name="Vavikolanu K."/>
            <person name="Mehta A."/>
            <person name="Aluvathingal J."/>
            <person name="Nadendla S."/>
            <person name="Yan Y."/>
            <person name="Sichtig H."/>
        </authorList>
    </citation>
    <scope>NUCLEOTIDE SEQUENCE [LARGE SCALE GENOMIC DNA]</scope>
    <source>
        <strain evidence="1 2">FDAARGOS_1272</strain>
    </source>
</reference>
<gene>
    <name evidence="1" type="ORF">I6K02_06445</name>
</gene>
<organism evidence="1 2">
    <name type="scientific">Burkholderia dolosa</name>
    <dbReference type="NCBI Taxonomy" id="152500"/>
    <lineage>
        <taxon>Bacteria</taxon>
        <taxon>Pseudomonadati</taxon>
        <taxon>Pseudomonadota</taxon>
        <taxon>Betaproteobacteria</taxon>
        <taxon>Burkholderiales</taxon>
        <taxon>Burkholderiaceae</taxon>
        <taxon>Burkholderia</taxon>
        <taxon>Burkholderia cepacia complex</taxon>
    </lineage>
</organism>
<accession>A0A892I9A9</accession>
<name>A0A892I9A9_9BURK</name>
<proteinExistence type="predicted"/>
<evidence type="ECO:0000313" key="2">
    <source>
        <dbReference type="Proteomes" id="UP000625568"/>
    </source>
</evidence>
<keyword evidence="2" id="KW-1185">Reference proteome</keyword>
<dbReference type="RefSeq" id="WP_123806807.1">
    <property type="nucleotide sequence ID" value="NZ_CP033840.1"/>
</dbReference>
<dbReference type="EMBL" id="CP069482">
    <property type="protein sequence ID" value="QRO78534.1"/>
    <property type="molecule type" value="Genomic_DNA"/>
</dbReference>
<sequence length="111" mass="12349">MSAMPGNRRQVVLCCTELCTRIACGYALRFVSTIQQVIEVIHCDASRLLTTTTYIYELLLTPWDKHSRATVIRAGCVLLVENRAADERLAASIESPGPGERVLDVNEKRLS</sequence>
<dbReference type="Proteomes" id="UP000625568">
    <property type="component" value="Chromosome 1"/>
</dbReference>
<evidence type="ECO:0000313" key="1">
    <source>
        <dbReference type="EMBL" id="QRO78534.1"/>
    </source>
</evidence>
<dbReference type="GeneID" id="93126252"/>